<dbReference type="EMBL" id="CADCXV010000943">
    <property type="protein sequence ID" value="CAB0039183.1"/>
    <property type="molecule type" value="Genomic_DNA"/>
</dbReference>
<organism evidence="2 3">
    <name type="scientific">Trichogramma brassicae</name>
    <dbReference type="NCBI Taxonomy" id="86971"/>
    <lineage>
        <taxon>Eukaryota</taxon>
        <taxon>Metazoa</taxon>
        <taxon>Ecdysozoa</taxon>
        <taxon>Arthropoda</taxon>
        <taxon>Hexapoda</taxon>
        <taxon>Insecta</taxon>
        <taxon>Pterygota</taxon>
        <taxon>Neoptera</taxon>
        <taxon>Endopterygota</taxon>
        <taxon>Hymenoptera</taxon>
        <taxon>Apocrita</taxon>
        <taxon>Proctotrupomorpha</taxon>
        <taxon>Chalcidoidea</taxon>
        <taxon>Trichogrammatidae</taxon>
        <taxon>Trichogramma</taxon>
    </lineage>
</organism>
<evidence type="ECO:0008006" key="4">
    <source>
        <dbReference type="Google" id="ProtNLM"/>
    </source>
</evidence>
<dbReference type="Proteomes" id="UP000479190">
    <property type="component" value="Unassembled WGS sequence"/>
</dbReference>
<dbReference type="AlphaFoldDB" id="A0A6H5IU29"/>
<keyword evidence="1" id="KW-0732">Signal</keyword>
<dbReference type="OrthoDB" id="7776589at2759"/>
<evidence type="ECO:0000256" key="1">
    <source>
        <dbReference type="SAM" id="SignalP"/>
    </source>
</evidence>
<keyword evidence="3" id="KW-1185">Reference proteome</keyword>
<protein>
    <recommendedName>
        <fullName evidence="4">Retrotransposon gag domain-containing protein</fullName>
    </recommendedName>
</protein>
<evidence type="ECO:0000313" key="3">
    <source>
        <dbReference type="Proteomes" id="UP000479190"/>
    </source>
</evidence>
<reference evidence="2 3" key="1">
    <citation type="submission" date="2020-02" db="EMBL/GenBank/DDBJ databases">
        <authorList>
            <person name="Ferguson B K."/>
        </authorList>
    </citation>
    <scope>NUCLEOTIDE SEQUENCE [LARGE SCALE GENOMIC DNA]</scope>
</reference>
<proteinExistence type="predicted"/>
<evidence type="ECO:0000313" key="2">
    <source>
        <dbReference type="EMBL" id="CAB0039183.1"/>
    </source>
</evidence>
<feature type="chain" id="PRO_5026199434" description="Retrotransposon gag domain-containing protein" evidence="1">
    <location>
        <begin position="21"/>
        <end position="840"/>
    </location>
</feature>
<sequence>MKTIWMNGIKFFILLKKCYGALQNLTLVAMTTHGECYSWKSFKLGVECICAIQSSSRPQPAKCYRKQATTSTSRGVLQAANDVTRQATSQCHRSDLQVTARRARLEIAPSGRELIKTSRIFTWKEEHRDSLSNNEENNLIVYFKYLKETRKLSPSTLWSIWSMLRSTLSTNEDIDIKQFQRLKNLVKNNSKGYKPKKSSVFQWKEIMKFIEEAPDEQYLATKISLRFFWDRAGSSDMSLDQSAMLDNPLNSAIIENPGATGLEALVITMLEENRRRDRSRDETMERILNGLSRNLTFQDAQPTAAPLNYQVMPDLSKSIPVFTGSEDPTVAREWIENIRSMRVLHNWPEAFALETARIHLAQGARDWFSARRASLDTWPKFSAAFESTYLQHENMTTRWKRMTERVQLKGEHIQQYFHSKVKLCLKLNLDAAEIIEQVLIGLWSKDLFSAMSGRVHANVDALLHDIIEYEHKVGQRQERASPSSGKRGPEYVKKKLQRIPSDLSDGKTECPVSTCLRREPASRDPCRVDHSRITRPSSTSRKAIRSRFFQVDVPLTAPGLHLRARTDVTMLPNSINFIEIASSDGSCRVPATGNYPVSTRIKEGASIGRGEIAELPVLTIVPEKRPIKMEEIVIGEDASPRVAEELLALVYLNTQRTKNAQIVRWHHLLSEFDYEIVHREGAKLAHVDALSRAPMEYEFDKDPVDDSAIMSIWETNRNENCEIGVFIIIDDNQEILAFQFRDEEIEAKRKILNKPASQRSRDEKESLPSAFLVNLDEPTPLTFSTGLYATRSRVSTRYECVIVAIASMAEKRFFLRKKVPGTRGSIKKFEKIFFEFLVKF</sequence>
<name>A0A6H5IU29_9HYME</name>
<accession>A0A6H5IU29</accession>
<gene>
    <name evidence="2" type="ORF">TBRA_LOCUS10938</name>
</gene>
<feature type="signal peptide" evidence="1">
    <location>
        <begin position="1"/>
        <end position="20"/>
    </location>
</feature>